<dbReference type="Pfam" id="PF00491">
    <property type="entry name" value="Arginase"/>
    <property type="match status" value="1"/>
</dbReference>
<dbReference type="Gene3D" id="3.40.800.10">
    <property type="entry name" value="Ureohydrolase domain"/>
    <property type="match status" value="1"/>
</dbReference>
<organism evidence="6 7">
    <name type="scientific">Ignicoccus islandicus DSM 13165</name>
    <dbReference type="NCBI Taxonomy" id="940295"/>
    <lineage>
        <taxon>Archaea</taxon>
        <taxon>Thermoproteota</taxon>
        <taxon>Thermoprotei</taxon>
        <taxon>Desulfurococcales</taxon>
        <taxon>Desulfurococcaceae</taxon>
        <taxon>Ignicoccus</taxon>
    </lineage>
</organism>
<feature type="binding site" evidence="4">
    <location>
        <position position="120"/>
    </location>
    <ligand>
        <name>Mn(2+)</name>
        <dbReference type="ChEBI" id="CHEBI:29035"/>
        <label>1</label>
    </ligand>
</feature>
<dbReference type="AlphaFoldDB" id="A0A0U3FSA0"/>
<dbReference type="KEGG" id="iis:EYM_07375"/>
<feature type="binding site" evidence="4">
    <location>
        <position position="100"/>
    </location>
    <ligand>
        <name>Mn(2+)</name>
        <dbReference type="ChEBI" id="CHEBI:29035"/>
        <label>1</label>
    </ligand>
</feature>
<dbReference type="PANTHER" id="PTHR11358:SF26">
    <property type="entry name" value="GUANIDINO ACID HYDROLASE, MITOCHONDRIAL"/>
    <property type="match status" value="1"/>
</dbReference>
<dbReference type="Proteomes" id="UP000060778">
    <property type="component" value="Chromosome"/>
</dbReference>
<dbReference type="PANTHER" id="PTHR11358">
    <property type="entry name" value="ARGINASE/AGMATINASE"/>
    <property type="match status" value="1"/>
</dbReference>
<evidence type="ECO:0000313" key="7">
    <source>
        <dbReference type="Proteomes" id="UP000060778"/>
    </source>
</evidence>
<evidence type="ECO:0000256" key="3">
    <source>
        <dbReference type="ARBA" id="ARBA00022801"/>
    </source>
</evidence>
<keyword evidence="3 5" id="KW-0378">Hydrolase</keyword>
<evidence type="ECO:0008006" key="8">
    <source>
        <dbReference type="Google" id="ProtNLM"/>
    </source>
</evidence>
<proteinExistence type="inferred from homology"/>
<evidence type="ECO:0000256" key="4">
    <source>
        <dbReference type="PIRSR" id="PIRSR036979-1"/>
    </source>
</evidence>
<evidence type="ECO:0000256" key="5">
    <source>
        <dbReference type="RuleBase" id="RU003684"/>
    </source>
</evidence>
<dbReference type="SUPFAM" id="SSF52768">
    <property type="entry name" value="Arginase/deacetylase"/>
    <property type="match status" value="1"/>
</dbReference>
<dbReference type="GO" id="GO:0008783">
    <property type="term" value="F:agmatinase activity"/>
    <property type="evidence" value="ECO:0007669"/>
    <property type="project" value="TreeGrafter"/>
</dbReference>
<dbReference type="PROSITE" id="PS01053">
    <property type="entry name" value="ARGINASE_1"/>
    <property type="match status" value="1"/>
</dbReference>
<evidence type="ECO:0000256" key="1">
    <source>
        <dbReference type="ARBA" id="ARBA00009227"/>
    </source>
</evidence>
<evidence type="ECO:0000313" key="6">
    <source>
        <dbReference type="EMBL" id="ALU12775.1"/>
    </source>
</evidence>
<dbReference type="NCBIfam" id="TIGR01230">
    <property type="entry name" value="agmatinase"/>
    <property type="match status" value="1"/>
</dbReference>
<dbReference type="InterPro" id="IPR006035">
    <property type="entry name" value="Ureohydrolase"/>
</dbReference>
<dbReference type="PATRIC" id="fig|940295.4.peg.1433"/>
<protein>
    <recommendedName>
        <fullName evidence="8">Agmatinase</fullName>
    </recommendedName>
</protein>
<sequence>MYFGDERNESSPFVVLGFPADFTASFRCGSREAPIRVREASKFIEFRSILTNLNMDDVLYDDVGDVPVVYGDIVSSLRNLETMLLGLEESKVPIIIGGEHTLTYSSRVLKYDCLLVFDAHLDLREEYLGYKWSHASWLLRLLETENNLTVGIYGFRVYDDQEILNGKRNGVDFLFTRSHLNKWLSKCKNGIYVSIDMDVLDPSIAPGVSNPEPGGLTLHELLAALRDALSKVPLRGMDVVEVCPPCDKGNVTSILAAKLIVEVTSLHYAFWIKNKKKLW</sequence>
<comment type="similarity">
    <text evidence="1">Belongs to the arginase family. Agmatinase subfamily.</text>
</comment>
<dbReference type="InterPro" id="IPR005925">
    <property type="entry name" value="Agmatinase-rel"/>
</dbReference>
<accession>A0A0U3FSA0</accession>
<keyword evidence="7" id="KW-1185">Reference proteome</keyword>
<evidence type="ECO:0000256" key="2">
    <source>
        <dbReference type="ARBA" id="ARBA00022723"/>
    </source>
</evidence>
<dbReference type="InterPro" id="IPR023696">
    <property type="entry name" value="Ureohydrolase_dom_sf"/>
</dbReference>
<dbReference type="InterPro" id="IPR020855">
    <property type="entry name" value="Ureohydrolase_Mn_BS"/>
</dbReference>
<dbReference type="GO" id="GO:0046872">
    <property type="term" value="F:metal ion binding"/>
    <property type="evidence" value="ECO:0007669"/>
    <property type="project" value="UniProtKB-KW"/>
</dbReference>
<dbReference type="GO" id="GO:0033389">
    <property type="term" value="P:putrescine biosynthetic process from arginine, via agmatine"/>
    <property type="evidence" value="ECO:0007669"/>
    <property type="project" value="TreeGrafter"/>
</dbReference>
<dbReference type="PIRSF" id="PIRSF036979">
    <property type="entry name" value="Arginase"/>
    <property type="match status" value="1"/>
</dbReference>
<keyword evidence="4" id="KW-0464">Manganese</keyword>
<feature type="binding site" evidence="4">
    <location>
        <position position="122"/>
    </location>
    <ligand>
        <name>Mn(2+)</name>
        <dbReference type="ChEBI" id="CHEBI:29035"/>
        <label>1</label>
    </ligand>
</feature>
<reference evidence="6 7" key="1">
    <citation type="submission" date="2013-11" db="EMBL/GenBank/DDBJ databases">
        <title>Comparative genomics of Ignicoccus.</title>
        <authorList>
            <person name="Podar M."/>
        </authorList>
    </citation>
    <scope>NUCLEOTIDE SEQUENCE [LARGE SCALE GENOMIC DNA]</scope>
    <source>
        <strain evidence="6 7">DSM 13165</strain>
    </source>
</reference>
<dbReference type="PROSITE" id="PS51409">
    <property type="entry name" value="ARGINASE_2"/>
    <property type="match status" value="1"/>
</dbReference>
<feature type="binding site" evidence="4">
    <location>
        <position position="118"/>
    </location>
    <ligand>
        <name>Mn(2+)</name>
        <dbReference type="ChEBI" id="CHEBI:29035"/>
        <label>1</label>
    </ligand>
</feature>
<feature type="binding site" evidence="4">
    <location>
        <position position="196"/>
    </location>
    <ligand>
        <name>Mn(2+)</name>
        <dbReference type="ChEBI" id="CHEBI:29035"/>
        <label>1</label>
    </ligand>
</feature>
<name>A0A0U3FSA0_9CREN</name>
<dbReference type="EMBL" id="CP006867">
    <property type="protein sequence ID" value="ALU12775.1"/>
    <property type="molecule type" value="Genomic_DNA"/>
</dbReference>
<feature type="binding site" evidence="4">
    <location>
        <position position="198"/>
    </location>
    <ligand>
        <name>Mn(2+)</name>
        <dbReference type="ChEBI" id="CHEBI:29035"/>
        <label>1</label>
    </ligand>
</feature>
<dbReference type="STRING" id="940295.EYM_07375"/>
<gene>
    <name evidence="6" type="ORF">EYM_07375</name>
</gene>
<comment type="cofactor">
    <cofactor evidence="4">
        <name>Mn(2+)</name>
        <dbReference type="ChEBI" id="CHEBI:29035"/>
    </cofactor>
    <text evidence="4">Binds 2 manganese ions per subunit.</text>
</comment>
<keyword evidence="2 4" id="KW-0479">Metal-binding</keyword>